<evidence type="ECO:0000313" key="2">
    <source>
        <dbReference type="Proteomes" id="UP000053370"/>
    </source>
</evidence>
<protein>
    <submittedName>
        <fullName evidence="1">Uncharacterized protein</fullName>
    </submittedName>
</protein>
<accession>A0A0K8P9E9</accession>
<dbReference type="EMBL" id="DF968179">
    <property type="protein sequence ID" value="GAP39246.1"/>
    <property type="molecule type" value="Genomic_DNA"/>
</dbReference>
<reference evidence="1" key="1">
    <citation type="journal article" date="2015" name="Genome Announc.">
        <title>Draft Genome Sequence of Anaerolineae Strain TC1, a Novel Isolate from a Methanogenic Wastewater Treatment System.</title>
        <authorList>
            <person name="Matsuura N."/>
            <person name="Tourlousse D.M."/>
            <person name="Sun L."/>
            <person name="Toyonaga M."/>
            <person name="Kuroda K."/>
            <person name="Ohashi A."/>
            <person name="Cruz R."/>
            <person name="Yamaguchi T."/>
            <person name="Sekiguchi Y."/>
        </authorList>
    </citation>
    <scope>NUCLEOTIDE SEQUENCE [LARGE SCALE GENOMIC DNA]</scope>
    <source>
        <strain evidence="1">TC1</strain>
    </source>
</reference>
<dbReference type="Proteomes" id="UP000053370">
    <property type="component" value="Unassembled WGS sequence"/>
</dbReference>
<gene>
    <name evidence="1" type="ORF">ATC1_11168</name>
</gene>
<evidence type="ECO:0000313" key="1">
    <source>
        <dbReference type="EMBL" id="GAP39246.1"/>
    </source>
</evidence>
<name>A0A0K8P9E9_9CHLR</name>
<dbReference type="AlphaFoldDB" id="A0A0K8P9E9"/>
<sequence>MLRAKPSEQQISFFIRKVNPYFELLSFSSEKGNHEYKKVNKSTHFFSLFIQKNRKDSVVCHLIRHIFGVYVDAK</sequence>
<keyword evidence="2" id="KW-1185">Reference proteome</keyword>
<proteinExistence type="predicted"/>
<organism evidence="1">
    <name type="scientific">Flexilinea flocculi</name>
    <dbReference type="NCBI Taxonomy" id="1678840"/>
    <lineage>
        <taxon>Bacteria</taxon>
        <taxon>Bacillati</taxon>
        <taxon>Chloroflexota</taxon>
        <taxon>Anaerolineae</taxon>
        <taxon>Anaerolineales</taxon>
        <taxon>Anaerolineaceae</taxon>
        <taxon>Flexilinea</taxon>
    </lineage>
</organism>